<dbReference type="CDD" id="cd13569">
    <property type="entry name" value="PBP2_TAXI_TRAP_like_1"/>
    <property type="match status" value="1"/>
</dbReference>
<evidence type="ECO:0000313" key="1">
    <source>
        <dbReference type="EMBL" id="GAA2173119.1"/>
    </source>
</evidence>
<gene>
    <name evidence="1" type="ORF">GCM10009784_06230</name>
</gene>
<comment type="caution">
    <text evidence="1">The sequence shown here is derived from an EMBL/GenBank/DDBJ whole genome shotgun (WGS) entry which is preliminary data.</text>
</comment>
<sequence length="358" mass="36695">MKITPMKINTAPKTQHISREISMTSTSNKVRGSRIAAAALLAPALFLSACGSPAPSGGGDGGGADSGEGGTLSIATGGTGGVYYPLGGGFATVIRENVEGYDATVQETNASVDNILLLESGAADLALAVGDVVADAVEGVNDFEGKAQEICSLGNVYNNFLQPVTVEGTGIQSVEDMKGKVVSVGAPGSATEVAAIRTLEAAGLDPEADIDRRQLGVAETVAALRDGTIDAGFWSGGLPTGALIDLAADGDMVIVPIGEYAAPMAEEYGEYYVEQEIPAETYEGQTEPISVIASPNILVAPSSMDEQLQEDITTALFENKDQLIQVHPAAEEMDAATAGDVPFVETCPGAQAYYDQAG</sequence>
<dbReference type="Pfam" id="PF16868">
    <property type="entry name" value="NMT1_3"/>
    <property type="match status" value="1"/>
</dbReference>
<dbReference type="EMBL" id="BAAAON010000001">
    <property type="protein sequence ID" value="GAA2173119.1"/>
    <property type="molecule type" value="Genomic_DNA"/>
</dbReference>
<dbReference type="Gene3D" id="3.40.190.10">
    <property type="entry name" value="Periplasmic binding protein-like II"/>
    <property type="match status" value="2"/>
</dbReference>
<proteinExistence type="predicted"/>
<dbReference type="PANTHER" id="PTHR42941:SF1">
    <property type="entry name" value="SLL1037 PROTEIN"/>
    <property type="match status" value="1"/>
</dbReference>
<accession>A0ABN3APP3</accession>
<dbReference type="SUPFAM" id="SSF53850">
    <property type="entry name" value="Periplasmic binding protein-like II"/>
    <property type="match status" value="1"/>
</dbReference>
<dbReference type="NCBIfam" id="TIGR02122">
    <property type="entry name" value="TRAP_TAXI"/>
    <property type="match status" value="1"/>
</dbReference>
<protein>
    <submittedName>
        <fullName evidence="1">TAXI family TRAP transporter solute-binding subunit</fullName>
    </submittedName>
</protein>
<dbReference type="InterPro" id="IPR011852">
    <property type="entry name" value="TRAP_TAXI"/>
</dbReference>
<organism evidence="1 2">
    <name type="scientific">Arthrobacter parietis</name>
    <dbReference type="NCBI Taxonomy" id="271434"/>
    <lineage>
        <taxon>Bacteria</taxon>
        <taxon>Bacillati</taxon>
        <taxon>Actinomycetota</taxon>
        <taxon>Actinomycetes</taxon>
        <taxon>Micrococcales</taxon>
        <taxon>Micrococcaceae</taxon>
        <taxon>Arthrobacter</taxon>
    </lineage>
</organism>
<name>A0ABN3APP3_9MICC</name>
<keyword evidence="2" id="KW-1185">Reference proteome</keyword>
<evidence type="ECO:0000313" key="2">
    <source>
        <dbReference type="Proteomes" id="UP001500974"/>
    </source>
</evidence>
<dbReference type="Proteomes" id="UP001500974">
    <property type="component" value="Unassembled WGS sequence"/>
</dbReference>
<reference evidence="1 2" key="1">
    <citation type="journal article" date="2019" name="Int. J. Syst. Evol. Microbiol.">
        <title>The Global Catalogue of Microorganisms (GCM) 10K type strain sequencing project: providing services to taxonomists for standard genome sequencing and annotation.</title>
        <authorList>
            <consortium name="The Broad Institute Genomics Platform"/>
            <consortium name="The Broad Institute Genome Sequencing Center for Infectious Disease"/>
            <person name="Wu L."/>
            <person name="Ma J."/>
        </authorList>
    </citation>
    <scope>NUCLEOTIDE SEQUENCE [LARGE SCALE GENOMIC DNA]</scope>
    <source>
        <strain evidence="1 2">JCM 14917</strain>
    </source>
</reference>
<dbReference type="PANTHER" id="PTHR42941">
    <property type="entry name" value="SLL1037 PROTEIN"/>
    <property type="match status" value="1"/>
</dbReference>